<feature type="transmembrane region" description="Helical" evidence="1">
    <location>
        <begin position="12"/>
        <end position="34"/>
    </location>
</feature>
<organism evidence="2 3">
    <name type="scientific">Pristionchus mayeri</name>
    <dbReference type="NCBI Taxonomy" id="1317129"/>
    <lineage>
        <taxon>Eukaryota</taxon>
        <taxon>Metazoa</taxon>
        <taxon>Ecdysozoa</taxon>
        <taxon>Nematoda</taxon>
        <taxon>Chromadorea</taxon>
        <taxon>Rhabditida</taxon>
        <taxon>Rhabditina</taxon>
        <taxon>Diplogasteromorpha</taxon>
        <taxon>Diplogasteroidea</taxon>
        <taxon>Neodiplogasteridae</taxon>
        <taxon>Pristionchus</taxon>
    </lineage>
</organism>
<keyword evidence="1" id="KW-0472">Membrane</keyword>
<evidence type="ECO:0000313" key="3">
    <source>
        <dbReference type="Proteomes" id="UP001328107"/>
    </source>
</evidence>
<dbReference type="Gene3D" id="1.20.140.150">
    <property type="match status" value="1"/>
</dbReference>
<evidence type="ECO:0000256" key="1">
    <source>
        <dbReference type="SAM" id="Phobius"/>
    </source>
</evidence>
<dbReference type="Proteomes" id="UP001328107">
    <property type="component" value="Unassembled WGS sequence"/>
</dbReference>
<feature type="transmembrane region" description="Helical" evidence="1">
    <location>
        <begin position="158"/>
        <end position="182"/>
    </location>
</feature>
<dbReference type="EMBL" id="BTRK01000001">
    <property type="protein sequence ID" value="GMR31743.1"/>
    <property type="molecule type" value="Genomic_DNA"/>
</dbReference>
<reference evidence="3" key="1">
    <citation type="submission" date="2022-10" db="EMBL/GenBank/DDBJ databases">
        <title>Genome assembly of Pristionchus species.</title>
        <authorList>
            <person name="Yoshida K."/>
            <person name="Sommer R.J."/>
        </authorList>
    </citation>
    <scope>NUCLEOTIDE SEQUENCE [LARGE SCALE GENOMIC DNA]</scope>
    <source>
        <strain evidence="3">RS5460</strain>
    </source>
</reference>
<sequence length="186" mass="20229">QLLIFQKMCSFLVQIIYGVVCLASTAMTVVAMAMPGEWATNDNTIHAMQNVARSMYGVVDEWSSSDLPWTEKVVVACMCIGLAFQVVAFIWNIISICACCCKRFILHPLSLFTLLAAIFLAIAVAFYAIFDGSFIEIDPKNPFSVTKDDASLEMGYCFWLACGALALNVVNMIVASAAICCAKGCC</sequence>
<dbReference type="AlphaFoldDB" id="A0AAN5C030"/>
<keyword evidence="1" id="KW-0812">Transmembrane</keyword>
<keyword evidence="3" id="KW-1185">Reference proteome</keyword>
<feature type="non-terminal residue" evidence="2">
    <location>
        <position position="1"/>
    </location>
</feature>
<dbReference type="PANTHER" id="PTHR37446">
    <property type="entry name" value="CLAUDIN-LIKE IN CAENORHABDITIS"/>
    <property type="match status" value="1"/>
</dbReference>
<proteinExistence type="predicted"/>
<comment type="caution">
    <text evidence="2">The sequence shown here is derived from an EMBL/GenBank/DDBJ whole genome shotgun (WGS) entry which is preliminary data.</text>
</comment>
<gene>
    <name evidence="2" type="ORF">PMAYCL1PPCAC_01938</name>
</gene>
<protein>
    <submittedName>
        <fullName evidence="2">Uncharacterized protein</fullName>
    </submittedName>
</protein>
<dbReference type="InterPro" id="IPR009545">
    <property type="entry name" value="Claudin-like"/>
</dbReference>
<evidence type="ECO:0000313" key="2">
    <source>
        <dbReference type="EMBL" id="GMR31743.1"/>
    </source>
</evidence>
<feature type="transmembrane region" description="Helical" evidence="1">
    <location>
        <begin position="109"/>
        <end position="130"/>
    </location>
</feature>
<keyword evidence="1" id="KW-1133">Transmembrane helix</keyword>
<feature type="transmembrane region" description="Helical" evidence="1">
    <location>
        <begin position="73"/>
        <end position="97"/>
    </location>
</feature>
<accession>A0AAN5C030</accession>
<dbReference type="PANTHER" id="PTHR37446:SF1">
    <property type="entry name" value="CLAUDIN"/>
    <property type="match status" value="1"/>
</dbReference>
<dbReference type="Pfam" id="PF06653">
    <property type="entry name" value="Claudin_3"/>
    <property type="match status" value="1"/>
</dbReference>
<name>A0AAN5C030_9BILA</name>